<reference evidence="2 3" key="2">
    <citation type="journal article" date="2012" name="PLoS Pathog.">
        <title>Diverse lifestyles and strategies of plant pathogenesis encoded in the genomes of eighteen Dothideomycetes fungi.</title>
        <authorList>
            <person name="Ohm R.A."/>
            <person name="Feau N."/>
            <person name="Henrissat B."/>
            <person name="Schoch C.L."/>
            <person name="Horwitz B.A."/>
            <person name="Barry K.W."/>
            <person name="Condon B.J."/>
            <person name="Copeland A.C."/>
            <person name="Dhillon B."/>
            <person name="Glaser F."/>
            <person name="Hesse C.N."/>
            <person name="Kosti I."/>
            <person name="LaButti K."/>
            <person name="Lindquist E.A."/>
            <person name="Lucas S."/>
            <person name="Salamov A.A."/>
            <person name="Bradshaw R.E."/>
            <person name="Ciuffetti L."/>
            <person name="Hamelin R.C."/>
            <person name="Kema G.H.J."/>
            <person name="Lawrence C."/>
            <person name="Scott J.A."/>
            <person name="Spatafora J.W."/>
            <person name="Turgeon B.G."/>
            <person name="de Wit P.J.G.M."/>
            <person name="Zhong S."/>
            <person name="Goodwin S.B."/>
            <person name="Grigoriev I.V."/>
        </authorList>
    </citation>
    <scope>NUCLEOTIDE SEQUENCE [LARGE SCALE GENOMIC DNA]</scope>
    <source>
        <strain evidence="3">NZE10 / CBS 128990</strain>
    </source>
</reference>
<sequence>MPSYAVCRHIPATAEAVNACSKRAPNTARLQAMTEDTQAPPTLYALPDELILHILSFLYLDVNDLLSASRASRRLRTLSLDPPLHVERLRCSHSRVGYLLPRRPALHSLQPPSSTIYLTRTHLAARRLHWSLVCIRLNRSLSRRPKLSTLVSTNIVPKECCKIDRTSGEAVWGAGVAGALVETKRRVEREQLKEGLRVWLERKACQIGARRKEGGVGIMVWRFSRKVRISEAQRQFGRLYEKPRKEKVSGLKRFFEGLGNNRTTTV</sequence>
<dbReference type="SMART" id="SM00256">
    <property type="entry name" value="FBOX"/>
    <property type="match status" value="1"/>
</dbReference>
<dbReference type="eggNOG" id="ENOG502SC4D">
    <property type="taxonomic scope" value="Eukaryota"/>
</dbReference>
<proteinExistence type="predicted"/>
<evidence type="ECO:0000259" key="1">
    <source>
        <dbReference type="SMART" id="SM00256"/>
    </source>
</evidence>
<dbReference type="SUPFAM" id="SSF81383">
    <property type="entry name" value="F-box domain"/>
    <property type="match status" value="1"/>
</dbReference>
<keyword evidence="3" id="KW-1185">Reference proteome</keyword>
<evidence type="ECO:0000313" key="3">
    <source>
        <dbReference type="Proteomes" id="UP000016933"/>
    </source>
</evidence>
<reference evidence="3" key="1">
    <citation type="journal article" date="2012" name="PLoS Genet.">
        <title>The genomes of the fungal plant pathogens Cladosporium fulvum and Dothistroma septosporum reveal adaptation to different hosts and lifestyles but also signatures of common ancestry.</title>
        <authorList>
            <person name="de Wit P.J.G.M."/>
            <person name="van der Burgt A."/>
            <person name="Oekmen B."/>
            <person name="Stergiopoulos I."/>
            <person name="Abd-Elsalam K.A."/>
            <person name="Aerts A.L."/>
            <person name="Bahkali A.H."/>
            <person name="Beenen H.G."/>
            <person name="Chettri P."/>
            <person name="Cox M.P."/>
            <person name="Datema E."/>
            <person name="de Vries R.P."/>
            <person name="Dhillon B."/>
            <person name="Ganley A.R."/>
            <person name="Griffiths S.A."/>
            <person name="Guo Y."/>
            <person name="Hamelin R.C."/>
            <person name="Henrissat B."/>
            <person name="Kabir M.S."/>
            <person name="Jashni M.K."/>
            <person name="Kema G."/>
            <person name="Klaubauf S."/>
            <person name="Lapidus A."/>
            <person name="Levasseur A."/>
            <person name="Lindquist E."/>
            <person name="Mehrabi R."/>
            <person name="Ohm R.A."/>
            <person name="Owen T.J."/>
            <person name="Salamov A."/>
            <person name="Schwelm A."/>
            <person name="Schijlen E."/>
            <person name="Sun H."/>
            <person name="van den Burg H.A."/>
            <person name="van Ham R.C.H.J."/>
            <person name="Zhang S."/>
            <person name="Goodwin S.B."/>
            <person name="Grigoriev I.V."/>
            <person name="Collemare J."/>
            <person name="Bradshaw R.E."/>
        </authorList>
    </citation>
    <scope>NUCLEOTIDE SEQUENCE [LARGE SCALE GENOMIC DNA]</scope>
    <source>
        <strain evidence="3">NZE10 / CBS 128990</strain>
    </source>
</reference>
<dbReference type="Pfam" id="PF12937">
    <property type="entry name" value="F-box-like"/>
    <property type="match status" value="1"/>
</dbReference>
<dbReference type="Proteomes" id="UP000016933">
    <property type="component" value="Unassembled WGS sequence"/>
</dbReference>
<dbReference type="Gene3D" id="1.20.1280.50">
    <property type="match status" value="1"/>
</dbReference>
<dbReference type="STRING" id="675120.N1Q5A7"/>
<dbReference type="CDD" id="cd09917">
    <property type="entry name" value="F-box_SF"/>
    <property type="match status" value="1"/>
</dbReference>
<evidence type="ECO:0000313" key="2">
    <source>
        <dbReference type="EMBL" id="EME50325.1"/>
    </source>
</evidence>
<name>N1Q5A7_DOTSN</name>
<dbReference type="OMA" id="WIASRWK"/>
<gene>
    <name evidence="2" type="ORF">DOTSEDRAFT_69001</name>
</gene>
<feature type="domain" description="F-box" evidence="1">
    <location>
        <begin position="46"/>
        <end position="88"/>
    </location>
</feature>
<accession>N1Q5A7</accession>
<organism evidence="2 3">
    <name type="scientific">Dothistroma septosporum (strain NZE10 / CBS 128990)</name>
    <name type="common">Red band needle blight fungus</name>
    <name type="synonym">Mycosphaerella pini</name>
    <dbReference type="NCBI Taxonomy" id="675120"/>
    <lineage>
        <taxon>Eukaryota</taxon>
        <taxon>Fungi</taxon>
        <taxon>Dikarya</taxon>
        <taxon>Ascomycota</taxon>
        <taxon>Pezizomycotina</taxon>
        <taxon>Dothideomycetes</taxon>
        <taxon>Dothideomycetidae</taxon>
        <taxon>Mycosphaerellales</taxon>
        <taxon>Mycosphaerellaceae</taxon>
        <taxon>Dothistroma</taxon>
    </lineage>
</organism>
<dbReference type="InterPro" id="IPR036047">
    <property type="entry name" value="F-box-like_dom_sf"/>
</dbReference>
<protein>
    <recommendedName>
        <fullName evidence="1">F-box domain-containing protein</fullName>
    </recommendedName>
</protein>
<dbReference type="InterPro" id="IPR001810">
    <property type="entry name" value="F-box_dom"/>
</dbReference>
<dbReference type="HOGENOM" id="CLU_066893_0_0_1"/>
<dbReference type="EMBL" id="KB446535">
    <property type="protein sequence ID" value="EME50325.1"/>
    <property type="molecule type" value="Genomic_DNA"/>
</dbReference>
<dbReference type="OrthoDB" id="3219396at2759"/>
<dbReference type="AlphaFoldDB" id="N1Q5A7"/>